<reference evidence="2 3" key="1">
    <citation type="submission" date="2018-07" db="EMBL/GenBank/DDBJ databases">
        <title>Chryseobacterium lacus sp. nov., isolated from lake water.</title>
        <authorList>
            <person name="Li C.-M."/>
        </authorList>
    </citation>
    <scope>NUCLEOTIDE SEQUENCE [LARGE SCALE GENOMIC DNA]</scope>
    <source>
        <strain evidence="2 3">YLOS41</strain>
    </source>
</reference>
<protein>
    <recommendedName>
        <fullName evidence="4">PH domain-containing protein</fullName>
    </recommendedName>
</protein>
<evidence type="ECO:0008006" key="4">
    <source>
        <dbReference type="Google" id="ProtNLM"/>
    </source>
</evidence>
<comment type="caution">
    <text evidence="2">The sequence shown here is derived from an EMBL/GenBank/DDBJ whole genome shotgun (WGS) entry which is preliminary data.</text>
</comment>
<dbReference type="Proteomes" id="UP000252172">
    <property type="component" value="Unassembled WGS sequence"/>
</dbReference>
<name>A0A368N058_9FLAO</name>
<keyword evidence="1" id="KW-0812">Transmembrane</keyword>
<dbReference type="AlphaFoldDB" id="A0A368N058"/>
<dbReference type="EMBL" id="QPIE01000002">
    <property type="protein sequence ID" value="RCU43868.1"/>
    <property type="molecule type" value="Genomic_DNA"/>
</dbReference>
<feature type="transmembrane region" description="Helical" evidence="1">
    <location>
        <begin position="20"/>
        <end position="44"/>
    </location>
</feature>
<gene>
    <name evidence="2" type="ORF">DQ356_02230</name>
</gene>
<evidence type="ECO:0000313" key="2">
    <source>
        <dbReference type="EMBL" id="RCU43868.1"/>
    </source>
</evidence>
<feature type="transmembrane region" description="Helical" evidence="1">
    <location>
        <begin position="50"/>
        <end position="73"/>
    </location>
</feature>
<keyword evidence="1" id="KW-1133">Transmembrane helix</keyword>
<dbReference type="RefSeq" id="WP_114302850.1">
    <property type="nucleotide sequence ID" value="NZ_QPIE01000002.1"/>
</dbReference>
<keyword evidence="1" id="KW-0472">Membrane</keyword>
<sequence>MPFRTFQQARKSKITFGKILITLVILDILAIITLLILAFLPQYYRMKDDFLYQTFTLNLVLVALLIISAIYYIGFRGKKKEKVSGLLELKENEIVLNGTSIPLADIQKVRIIGNDIKGEFRGFVSKGSQNQIIITKINSEELSSFFEQTIENPLRNSKNILNLYHDKGILSESNFTNIMNNTNYF</sequence>
<dbReference type="OrthoDB" id="1351456at2"/>
<evidence type="ECO:0000313" key="3">
    <source>
        <dbReference type="Proteomes" id="UP000252172"/>
    </source>
</evidence>
<proteinExistence type="predicted"/>
<evidence type="ECO:0000256" key="1">
    <source>
        <dbReference type="SAM" id="Phobius"/>
    </source>
</evidence>
<keyword evidence="3" id="KW-1185">Reference proteome</keyword>
<organism evidence="2 3">
    <name type="scientific">Chryseobacterium lacus</name>
    <dbReference type="NCBI Taxonomy" id="2058346"/>
    <lineage>
        <taxon>Bacteria</taxon>
        <taxon>Pseudomonadati</taxon>
        <taxon>Bacteroidota</taxon>
        <taxon>Flavobacteriia</taxon>
        <taxon>Flavobacteriales</taxon>
        <taxon>Weeksellaceae</taxon>
        <taxon>Chryseobacterium group</taxon>
        <taxon>Chryseobacterium</taxon>
    </lineage>
</organism>
<accession>A0A368N058</accession>